<feature type="transmembrane region" description="Helical" evidence="5">
    <location>
        <begin position="219"/>
        <end position="237"/>
    </location>
</feature>
<evidence type="ECO:0000256" key="2">
    <source>
        <dbReference type="ARBA" id="ARBA00022692"/>
    </source>
</evidence>
<dbReference type="NCBIfam" id="TIGR00945">
    <property type="entry name" value="tatC"/>
    <property type="match status" value="1"/>
</dbReference>
<feature type="transmembrane region" description="Helical" evidence="5">
    <location>
        <begin position="107"/>
        <end position="137"/>
    </location>
</feature>
<dbReference type="PRINTS" id="PR01840">
    <property type="entry name" value="TATCFAMILY"/>
</dbReference>
<dbReference type="PANTHER" id="PTHR30371">
    <property type="entry name" value="SEC-INDEPENDENT PROTEIN TRANSLOCASE PROTEIN TATC"/>
    <property type="match status" value="1"/>
</dbReference>
<feature type="transmembrane region" description="Helical" evidence="5">
    <location>
        <begin position="68"/>
        <end position="95"/>
    </location>
</feature>
<sequence length="253" mass="29211">MSDNSNSNHDLEMNITDHLTELRRRIIWSLASFIIFFIAGFVYIREIYSFLESDIPIKLSVTSPGEIIWIYFTLASIIALIGSLPMLSLQLWLFIKPALTPKETKVSLAYIPAIFLLFVSGLAFGYTVFVQLILPFLLSLNDGMFNELFTVERYFRFVFRVTIPFALLFEIPIFVMFLTSLGILNPELLVKIRKYAYFVLIIIGTMISPPDFILQIVVAIPLIILYEVSIILSRIVYRKKLKAHREFMEDSES</sequence>
<keyword evidence="7" id="KW-1185">Reference proteome</keyword>
<keyword evidence="5" id="KW-0813">Transport</keyword>
<evidence type="ECO:0000256" key="4">
    <source>
        <dbReference type="ARBA" id="ARBA00023136"/>
    </source>
</evidence>
<keyword evidence="3 5" id="KW-1133">Transmembrane helix</keyword>
<comment type="function">
    <text evidence="5">Part of the twin-arginine translocation (Tat) system that transports large folded proteins containing a characteristic twin-arginine motif in their signal peptide across membranes.</text>
</comment>
<keyword evidence="5" id="KW-0811">Translocation</keyword>
<feature type="transmembrane region" description="Helical" evidence="5">
    <location>
        <begin position="157"/>
        <end position="183"/>
    </location>
</feature>
<evidence type="ECO:0000256" key="3">
    <source>
        <dbReference type="ARBA" id="ARBA00022989"/>
    </source>
</evidence>
<dbReference type="PROSITE" id="PS01218">
    <property type="entry name" value="TATC"/>
    <property type="match status" value="1"/>
</dbReference>
<feature type="transmembrane region" description="Helical" evidence="5">
    <location>
        <begin position="195"/>
        <end position="213"/>
    </location>
</feature>
<dbReference type="HAMAP" id="MF_00902">
    <property type="entry name" value="TatC"/>
    <property type="match status" value="1"/>
</dbReference>
<comment type="subunit">
    <text evidence="5">Forms a complex with TatA.</text>
</comment>
<dbReference type="PANTHER" id="PTHR30371:SF4">
    <property type="entry name" value="SEC-INDEPENDENT PROTEIN TRANSLOCASE PROTEIN TATCD"/>
    <property type="match status" value="1"/>
</dbReference>
<protein>
    <recommendedName>
        <fullName evidence="5">Sec-independent protein translocase protein TatC</fullName>
    </recommendedName>
</protein>
<evidence type="ECO:0000313" key="6">
    <source>
        <dbReference type="EMBL" id="MFC7320637.1"/>
    </source>
</evidence>
<name>A0ABW2K344_9BACI</name>
<feature type="transmembrane region" description="Helical" evidence="5">
    <location>
        <begin position="26"/>
        <end position="48"/>
    </location>
</feature>
<dbReference type="InterPro" id="IPR019820">
    <property type="entry name" value="Sec-indep_translocase_CS"/>
</dbReference>
<dbReference type="Pfam" id="PF00902">
    <property type="entry name" value="TatC"/>
    <property type="match status" value="1"/>
</dbReference>
<gene>
    <name evidence="5 6" type="primary">tatC</name>
    <name evidence="6" type="ORF">ACFQMN_07065</name>
</gene>
<organism evidence="6 7">
    <name type="scientific">Halobacillus campisalis</name>
    <dbReference type="NCBI Taxonomy" id="435909"/>
    <lineage>
        <taxon>Bacteria</taxon>
        <taxon>Bacillati</taxon>
        <taxon>Bacillota</taxon>
        <taxon>Bacilli</taxon>
        <taxon>Bacillales</taxon>
        <taxon>Bacillaceae</taxon>
        <taxon>Halobacillus</taxon>
    </lineage>
</organism>
<dbReference type="InterPro" id="IPR002033">
    <property type="entry name" value="TatC"/>
</dbReference>
<dbReference type="Proteomes" id="UP001596494">
    <property type="component" value="Unassembled WGS sequence"/>
</dbReference>
<keyword evidence="2 5" id="KW-0812">Transmembrane</keyword>
<keyword evidence="5" id="KW-0653">Protein transport</keyword>
<evidence type="ECO:0000256" key="5">
    <source>
        <dbReference type="HAMAP-Rule" id="MF_00902"/>
    </source>
</evidence>
<keyword evidence="5" id="KW-1003">Cell membrane</keyword>
<dbReference type="RefSeq" id="WP_253934733.1">
    <property type="nucleotide sequence ID" value="NZ_JAPVRC010000001.1"/>
</dbReference>
<comment type="similarity">
    <text evidence="5">Belongs to the TatC family.</text>
</comment>
<keyword evidence="4 5" id="KW-0472">Membrane</keyword>
<comment type="caution">
    <text evidence="6">The sequence shown here is derived from an EMBL/GenBank/DDBJ whole genome shotgun (WGS) entry which is preliminary data.</text>
</comment>
<comment type="subcellular location">
    <subcellularLocation>
        <location evidence="5">Cell membrane</location>
        <topology evidence="5">Multi-pass membrane protein</topology>
    </subcellularLocation>
    <subcellularLocation>
        <location evidence="1">Membrane</location>
        <topology evidence="1">Multi-pass membrane protein</topology>
    </subcellularLocation>
</comment>
<proteinExistence type="inferred from homology"/>
<accession>A0ABW2K344</accession>
<evidence type="ECO:0000313" key="7">
    <source>
        <dbReference type="Proteomes" id="UP001596494"/>
    </source>
</evidence>
<reference evidence="7" key="1">
    <citation type="journal article" date="2019" name="Int. J. Syst. Evol. Microbiol.">
        <title>The Global Catalogue of Microorganisms (GCM) 10K type strain sequencing project: providing services to taxonomists for standard genome sequencing and annotation.</title>
        <authorList>
            <consortium name="The Broad Institute Genomics Platform"/>
            <consortium name="The Broad Institute Genome Sequencing Center for Infectious Disease"/>
            <person name="Wu L."/>
            <person name="Ma J."/>
        </authorList>
    </citation>
    <scope>NUCLEOTIDE SEQUENCE [LARGE SCALE GENOMIC DNA]</scope>
    <source>
        <strain evidence="7">CCUG 73951</strain>
    </source>
</reference>
<dbReference type="EMBL" id="JBHTBY010000006">
    <property type="protein sequence ID" value="MFC7320637.1"/>
    <property type="molecule type" value="Genomic_DNA"/>
</dbReference>
<evidence type="ECO:0000256" key="1">
    <source>
        <dbReference type="ARBA" id="ARBA00004141"/>
    </source>
</evidence>